<dbReference type="InterPro" id="IPR018289">
    <property type="entry name" value="MULE_transposase_dom"/>
</dbReference>
<feature type="compositionally biased region" description="Polar residues" evidence="2">
    <location>
        <begin position="702"/>
        <end position="712"/>
    </location>
</feature>
<gene>
    <name evidence="4" type="ORF">CASFOL_042739</name>
</gene>
<keyword evidence="5" id="KW-1185">Reference proteome</keyword>
<dbReference type="Proteomes" id="UP001632038">
    <property type="component" value="Unassembled WGS sequence"/>
</dbReference>
<comment type="caution">
    <text evidence="4">The sequence shown here is derived from an EMBL/GenBank/DDBJ whole genome shotgun (WGS) entry which is preliminary data.</text>
</comment>
<sequence>MAEIYTDSSVFALPTGGSSATEKEICTTSVSDVCGSVIEGDIFDTSTISGDVQISGSASIPAGSVQGMVNMRDNLVGIIVNSMHEAFDLYNEHAFEVGFSVRKGKVGKRVDGSISWKLFLCSKAGVKFQKKGISYSRLDVRTKCPCLIRFSVDEVGLWYVTDHVTNHNHDLCPPQSSHLLRSHRKISATQLLYLQELKKSGVGVADGFRVLKNQCGGSPFVGFSSKDAYNALSKSKVFDGTDSNTLIQIFKNRQENEKDFFFDFEVDSESRLRNFFWRDGRMREDYELFGDLLVHDTTYRTNKYDMICGPFVGMNHHGKNVMFGCGFLMNERTESFVWLFSVFLKSMRNKHPVTIMTDQSAAMAAAILKVFTMSRHRLCVWHIGENSKINIRSLRNQEGFIDVFNHLLKYVETETEFQFYWDKMCTNYGCKDNSWLQRLYEIRAKWCPAFNKDWFSGGILSSQRSESTNHALTRKLSKTDGLCDFYNMFAGVISEWRSKENGEDVRCRLGKPSLALASAKLLMHARDVYTIEIYTIFEEEFMKGAVCHQLFVSAEGLRMTYHVGLEGTDLIKHAVVFDIGDPSISCTCKLYEEVGILCCHCLRIMNIHCVSALPDRYIKRRWRKDVVTGRVLDDMNVDDYSNKSMASSLWRIQMSRKFQKLVVASEGNLRARSKCEEAFENTKLSVIAEVGQIYFADPVDTSTSGVVQNPQSSREKGKRNKREKSVLEKKTNQAKGKRQRARIAESKTREAVEGLQDGIIKIAGDGYIVHPSVPPTSTTSNFIVVSPSTSSNLHPLPHSLSCSYLSSK</sequence>
<reference evidence="5" key="1">
    <citation type="journal article" date="2024" name="IScience">
        <title>Strigolactones Initiate the Formation of Haustorium-like Structures in Castilleja.</title>
        <authorList>
            <person name="Buerger M."/>
            <person name="Peterson D."/>
            <person name="Chory J."/>
        </authorList>
    </citation>
    <scope>NUCLEOTIDE SEQUENCE [LARGE SCALE GENOMIC DNA]</scope>
</reference>
<evidence type="ECO:0000313" key="4">
    <source>
        <dbReference type="EMBL" id="KAL3613476.1"/>
    </source>
</evidence>
<dbReference type="PANTHER" id="PTHR47718:SF17">
    <property type="entry name" value="PROTEIN FAR1-RELATED SEQUENCE 5-LIKE"/>
    <property type="match status" value="1"/>
</dbReference>
<evidence type="ECO:0000313" key="5">
    <source>
        <dbReference type="Proteomes" id="UP001632038"/>
    </source>
</evidence>
<evidence type="ECO:0000256" key="2">
    <source>
        <dbReference type="SAM" id="MobiDB-lite"/>
    </source>
</evidence>
<proteinExistence type="predicted"/>
<keyword evidence="1" id="KW-0479">Metal-binding</keyword>
<feature type="domain" description="SWIM-type" evidence="3">
    <location>
        <begin position="573"/>
        <end position="609"/>
    </location>
</feature>
<dbReference type="Pfam" id="PF03101">
    <property type="entry name" value="FAR1"/>
    <property type="match status" value="1"/>
</dbReference>
<name>A0ABD3B805_9LAMI</name>
<dbReference type="GO" id="GO:0008270">
    <property type="term" value="F:zinc ion binding"/>
    <property type="evidence" value="ECO:0007669"/>
    <property type="project" value="UniProtKB-KW"/>
</dbReference>
<dbReference type="InterPro" id="IPR004330">
    <property type="entry name" value="FAR1_DNA_bnd_dom"/>
</dbReference>
<accession>A0ABD3B805</accession>
<dbReference type="AlphaFoldDB" id="A0ABD3B805"/>
<keyword evidence="1" id="KW-0862">Zinc</keyword>
<dbReference type="InterPro" id="IPR007527">
    <property type="entry name" value="Znf_SWIM"/>
</dbReference>
<organism evidence="4 5">
    <name type="scientific">Castilleja foliolosa</name>
    <dbReference type="NCBI Taxonomy" id="1961234"/>
    <lineage>
        <taxon>Eukaryota</taxon>
        <taxon>Viridiplantae</taxon>
        <taxon>Streptophyta</taxon>
        <taxon>Embryophyta</taxon>
        <taxon>Tracheophyta</taxon>
        <taxon>Spermatophyta</taxon>
        <taxon>Magnoliopsida</taxon>
        <taxon>eudicotyledons</taxon>
        <taxon>Gunneridae</taxon>
        <taxon>Pentapetalae</taxon>
        <taxon>asterids</taxon>
        <taxon>lamiids</taxon>
        <taxon>Lamiales</taxon>
        <taxon>Orobanchaceae</taxon>
        <taxon>Pedicularideae</taxon>
        <taxon>Castillejinae</taxon>
        <taxon>Castilleja</taxon>
    </lineage>
</organism>
<dbReference type="Pfam" id="PF10551">
    <property type="entry name" value="MULE"/>
    <property type="match status" value="1"/>
</dbReference>
<dbReference type="PROSITE" id="PS50966">
    <property type="entry name" value="ZF_SWIM"/>
    <property type="match status" value="1"/>
</dbReference>
<feature type="region of interest" description="Disordered" evidence="2">
    <location>
        <begin position="702"/>
        <end position="748"/>
    </location>
</feature>
<dbReference type="PANTHER" id="PTHR47718">
    <property type="entry name" value="OS01G0519700 PROTEIN"/>
    <property type="match status" value="1"/>
</dbReference>
<evidence type="ECO:0000259" key="3">
    <source>
        <dbReference type="PROSITE" id="PS50966"/>
    </source>
</evidence>
<evidence type="ECO:0000256" key="1">
    <source>
        <dbReference type="PROSITE-ProRule" id="PRU00325"/>
    </source>
</evidence>
<keyword evidence="1" id="KW-0863">Zinc-finger</keyword>
<protein>
    <recommendedName>
        <fullName evidence="3">SWIM-type domain-containing protein</fullName>
    </recommendedName>
</protein>
<dbReference type="EMBL" id="JAVIJP010000129">
    <property type="protein sequence ID" value="KAL3613476.1"/>
    <property type="molecule type" value="Genomic_DNA"/>
</dbReference>